<feature type="compositionally biased region" description="Polar residues" evidence="1">
    <location>
        <begin position="91"/>
        <end position="106"/>
    </location>
</feature>
<gene>
    <name evidence="2" type="ORF">cyc_06296</name>
</gene>
<sequence>MAILLSVQTGGRGGSAIDRAQCLYFIVSTLALLQGPVRTVANVRSMPIADSNTMGIIALAGGPLRDYEVASPLSSRGSSTPGSPLDLSASPFATSESPQDVATSDMVTSRRNFFRHVNPRKTESDYARNDYG</sequence>
<organism evidence="2 3">
    <name type="scientific">Cyclospora cayetanensis</name>
    <dbReference type="NCBI Taxonomy" id="88456"/>
    <lineage>
        <taxon>Eukaryota</taxon>
        <taxon>Sar</taxon>
        <taxon>Alveolata</taxon>
        <taxon>Apicomplexa</taxon>
        <taxon>Conoidasida</taxon>
        <taxon>Coccidia</taxon>
        <taxon>Eucoccidiorida</taxon>
        <taxon>Eimeriorina</taxon>
        <taxon>Eimeriidae</taxon>
        <taxon>Cyclospora</taxon>
    </lineage>
</organism>
<evidence type="ECO:0000313" key="3">
    <source>
        <dbReference type="Proteomes" id="UP000095192"/>
    </source>
</evidence>
<protein>
    <submittedName>
        <fullName evidence="2">Uncharacterized protein</fullName>
    </submittedName>
</protein>
<dbReference type="InParanoid" id="A0A1D3D0X2"/>
<dbReference type="Proteomes" id="UP000095192">
    <property type="component" value="Unassembled WGS sequence"/>
</dbReference>
<dbReference type="EMBL" id="JROU02001214">
    <property type="protein sequence ID" value="OEH77082.1"/>
    <property type="molecule type" value="Genomic_DNA"/>
</dbReference>
<evidence type="ECO:0000313" key="2">
    <source>
        <dbReference type="EMBL" id="OEH77082.1"/>
    </source>
</evidence>
<feature type="region of interest" description="Disordered" evidence="1">
    <location>
        <begin position="71"/>
        <end position="106"/>
    </location>
</feature>
<keyword evidence="3" id="KW-1185">Reference proteome</keyword>
<dbReference type="VEuPathDB" id="ToxoDB:cyc_06296"/>
<feature type="region of interest" description="Disordered" evidence="1">
    <location>
        <begin position="113"/>
        <end position="132"/>
    </location>
</feature>
<reference evidence="2 3" key="1">
    <citation type="journal article" date="2016" name="BMC Genomics">
        <title>Comparative genomics reveals Cyclospora cayetanensis possesses coccidia-like metabolism and invasion components but unique surface antigens.</title>
        <authorList>
            <person name="Liu S."/>
            <person name="Wang L."/>
            <person name="Zheng H."/>
            <person name="Xu Z."/>
            <person name="Roellig D.M."/>
            <person name="Li N."/>
            <person name="Frace M.A."/>
            <person name="Tang K."/>
            <person name="Arrowood M.J."/>
            <person name="Moss D.M."/>
            <person name="Zhang L."/>
            <person name="Feng Y."/>
            <person name="Xiao L."/>
        </authorList>
    </citation>
    <scope>NUCLEOTIDE SEQUENCE [LARGE SCALE GENOMIC DNA]</scope>
    <source>
        <strain evidence="2 3">CHN_HEN01</strain>
    </source>
</reference>
<comment type="caution">
    <text evidence="2">The sequence shown here is derived from an EMBL/GenBank/DDBJ whole genome shotgun (WGS) entry which is preliminary data.</text>
</comment>
<dbReference type="AlphaFoldDB" id="A0A1D3D0X2"/>
<feature type="compositionally biased region" description="Basic and acidic residues" evidence="1">
    <location>
        <begin position="120"/>
        <end position="132"/>
    </location>
</feature>
<proteinExistence type="predicted"/>
<evidence type="ECO:0000256" key="1">
    <source>
        <dbReference type="SAM" id="MobiDB-lite"/>
    </source>
</evidence>
<accession>A0A1D3D0X2</accession>
<feature type="compositionally biased region" description="Polar residues" evidence="1">
    <location>
        <begin position="72"/>
        <end position="82"/>
    </location>
</feature>
<name>A0A1D3D0X2_9EIME</name>